<keyword evidence="2" id="KW-1185">Reference proteome</keyword>
<evidence type="ECO:0000313" key="1">
    <source>
        <dbReference type="EMBL" id="OQD97553.1"/>
    </source>
</evidence>
<name>A0A1V6R878_9EURO</name>
<protein>
    <submittedName>
        <fullName evidence="1">Uncharacterized protein</fullName>
    </submittedName>
</protein>
<dbReference type="EMBL" id="MDYP01000083">
    <property type="protein sequence ID" value="OQD97553.1"/>
    <property type="molecule type" value="Genomic_DNA"/>
</dbReference>
<proteinExistence type="predicted"/>
<accession>A0A1V6R878</accession>
<organism evidence="1 2">
    <name type="scientific">Penicillium vulpinum</name>
    <dbReference type="NCBI Taxonomy" id="29845"/>
    <lineage>
        <taxon>Eukaryota</taxon>
        <taxon>Fungi</taxon>
        <taxon>Dikarya</taxon>
        <taxon>Ascomycota</taxon>
        <taxon>Pezizomycotina</taxon>
        <taxon>Eurotiomycetes</taxon>
        <taxon>Eurotiomycetidae</taxon>
        <taxon>Eurotiales</taxon>
        <taxon>Aspergillaceae</taxon>
        <taxon>Penicillium</taxon>
    </lineage>
</organism>
<evidence type="ECO:0000313" key="2">
    <source>
        <dbReference type="Proteomes" id="UP000191518"/>
    </source>
</evidence>
<comment type="caution">
    <text evidence="1">The sequence shown here is derived from an EMBL/GenBank/DDBJ whole genome shotgun (WGS) entry which is preliminary data.</text>
</comment>
<dbReference type="Proteomes" id="UP000191518">
    <property type="component" value="Unassembled WGS sequence"/>
</dbReference>
<gene>
    <name evidence="1" type="ORF">PENVUL_c083G06395</name>
</gene>
<sequence length="27" mass="3017">MKAVFVSPTESIIGEGFNYADHFSLQE</sequence>
<reference evidence="2" key="1">
    <citation type="journal article" date="2017" name="Nat. Microbiol.">
        <title>Global analysis of biosynthetic gene clusters reveals vast potential of secondary metabolite production in Penicillium species.</title>
        <authorList>
            <person name="Nielsen J.C."/>
            <person name="Grijseels S."/>
            <person name="Prigent S."/>
            <person name="Ji B."/>
            <person name="Dainat J."/>
            <person name="Nielsen K.F."/>
            <person name="Frisvad J.C."/>
            <person name="Workman M."/>
            <person name="Nielsen J."/>
        </authorList>
    </citation>
    <scope>NUCLEOTIDE SEQUENCE [LARGE SCALE GENOMIC DNA]</scope>
    <source>
        <strain evidence="2">IBT 29486</strain>
    </source>
</reference>
<dbReference type="AlphaFoldDB" id="A0A1V6R878"/>